<gene>
    <name evidence="1" type="ORF">WJ53_23020</name>
</gene>
<organism evidence="1 2">
    <name type="scientific">Burkholderia ubonensis</name>
    <dbReference type="NCBI Taxonomy" id="101571"/>
    <lineage>
        <taxon>Bacteria</taxon>
        <taxon>Pseudomonadati</taxon>
        <taxon>Pseudomonadota</taxon>
        <taxon>Betaproteobacteria</taxon>
        <taxon>Burkholderiales</taxon>
        <taxon>Burkholderiaceae</taxon>
        <taxon>Burkholderia</taxon>
        <taxon>Burkholderia cepacia complex</taxon>
    </lineage>
</organism>
<dbReference type="AlphaFoldDB" id="A0AB73FRL9"/>
<evidence type="ECO:0000313" key="2">
    <source>
        <dbReference type="Proteomes" id="UP000061665"/>
    </source>
</evidence>
<reference evidence="1 2" key="1">
    <citation type="submission" date="2015-11" db="EMBL/GenBank/DDBJ databases">
        <title>Expanding the genomic diversity of Burkholderia species for the development of highly accurate diagnostics.</title>
        <authorList>
            <person name="Sahl J."/>
            <person name="Keim P."/>
            <person name="Wagner D."/>
        </authorList>
    </citation>
    <scope>NUCLEOTIDE SEQUENCE [LARGE SCALE GENOMIC DNA]</scope>
    <source>
        <strain evidence="1 2">MSMB2058</strain>
    </source>
</reference>
<evidence type="ECO:0000313" key="1">
    <source>
        <dbReference type="EMBL" id="KVM19986.1"/>
    </source>
</evidence>
<protein>
    <submittedName>
        <fullName evidence="1">Uncharacterized protein</fullName>
    </submittedName>
</protein>
<sequence>MGSMAYTLEDEILAVFERACCEGDFEVAEHLLRALEAIAFRQRDEQQLDCAYFTLASTIR</sequence>
<proteinExistence type="predicted"/>
<dbReference type="EMBL" id="LOZE01000138">
    <property type="protein sequence ID" value="KVM19986.1"/>
    <property type="molecule type" value="Genomic_DNA"/>
</dbReference>
<name>A0AB73FRL9_9BURK</name>
<comment type="caution">
    <text evidence="1">The sequence shown here is derived from an EMBL/GenBank/DDBJ whole genome shotgun (WGS) entry which is preliminary data.</text>
</comment>
<accession>A0AB73FRL9</accession>
<dbReference type="Proteomes" id="UP000061665">
    <property type="component" value="Unassembled WGS sequence"/>
</dbReference>